<dbReference type="Gene3D" id="1.10.10.10">
    <property type="entry name" value="Winged helix-like DNA-binding domain superfamily/Winged helix DNA-binding domain"/>
    <property type="match status" value="1"/>
</dbReference>
<evidence type="ECO:0000313" key="4">
    <source>
        <dbReference type="Proteomes" id="UP000011728"/>
    </source>
</evidence>
<dbReference type="InterPro" id="IPR036388">
    <property type="entry name" value="WH-like_DNA-bd_sf"/>
</dbReference>
<dbReference type="Pfam" id="PF10400">
    <property type="entry name" value="Vir_act_alpha_C"/>
    <property type="match status" value="1"/>
</dbReference>
<proteinExistence type="predicted"/>
<protein>
    <submittedName>
        <fullName evidence="3">Putative transcriptional regulator</fullName>
    </submittedName>
</protein>
<dbReference type="InterPro" id="IPR005149">
    <property type="entry name" value="Tscrpt_reg_PadR_N"/>
</dbReference>
<dbReference type="InterPro" id="IPR036390">
    <property type="entry name" value="WH_DNA-bd_sf"/>
</dbReference>
<accession>M1MFR7</accession>
<feature type="domain" description="Transcription regulator PadR C-terminal" evidence="2">
    <location>
        <begin position="90"/>
        <end position="175"/>
    </location>
</feature>
<evidence type="ECO:0000259" key="2">
    <source>
        <dbReference type="Pfam" id="PF10400"/>
    </source>
</evidence>
<dbReference type="HOGENOM" id="CLU_089258_1_3_9"/>
<dbReference type="EMBL" id="CP004121">
    <property type="protein sequence ID" value="AGF55213.1"/>
    <property type="molecule type" value="Genomic_DNA"/>
</dbReference>
<dbReference type="PATRIC" id="fig|931276.5.peg.1402"/>
<gene>
    <name evidence="3" type="ORF">Cspa_c14430</name>
</gene>
<dbReference type="eggNOG" id="COG1695">
    <property type="taxonomic scope" value="Bacteria"/>
</dbReference>
<feature type="domain" description="Transcription regulator PadR N-terminal" evidence="1">
    <location>
        <begin position="8"/>
        <end position="73"/>
    </location>
</feature>
<dbReference type="InterPro" id="IPR018309">
    <property type="entry name" value="Tscrpt_reg_PadR_C"/>
</dbReference>
<reference evidence="3 4" key="1">
    <citation type="submission" date="2013-02" db="EMBL/GenBank/DDBJ databases">
        <title>Genome sequence of Clostridium saccharoperbutylacetonicum N1-4(HMT).</title>
        <authorList>
            <person name="Poehlein A."/>
            <person name="Daniel R."/>
        </authorList>
    </citation>
    <scope>NUCLEOTIDE SEQUENCE [LARGE SCALE GENOMIC DNA]</scope>
    <source>
        <strain evidence="4">N1-4(HMT)</strain>
    </source>
</reference>
<dbReference type="RefSeq" id="WP_015391535.1">
    <property type="nucleotide sequence ID" value="NC_020291.1"/>
</dbReference>
<evidence type="ECO:0000313" key="3">
    <source>
        <dbReference type="EMBL" id="AGF55213.1"/>
    </source>
</evidence>
<dbReference type="Pfam" id="PF03551">
    <property type="entry name" value="PadR"/>
    <property type="match status" value="1"/>
</dbReference>
<evidence type="ECO:0000259" key="1">
    <source>
        <dbReference type="Pfam" id="PF03551"/>
    </source>
</evidence>
<dbReference type="AlphaFoldDB" id="M1MFR7"/>
<dbReference type="PANTHER" id="PTHR43252">
    <property type="entry name" value="TRANSCRIPTIONAL REGULATOR YQJI"/>
    <property type="match status" value="1"/>
</dbReference>
<dbReference type="PANTHER" id="PTHR43252:SF2">
    <property type="entry name" value="TRANSCRIPTION REGULATOR, PADR-LIKE FAMILY"/>
    <property type="match status" value="1"/>
</dbReference>
<dbReference type="Proteomes" id="UP000011728">
    <property type="component" value="Chromosome"/>
</dbReference>
<dbReference type="STRING" id="36745.CLSAP_14090"/>
<sequence>MNKLSYGLLSILSTEALTGYDLMLKLNLFRHTTHSSIYPLFPALIAEGYIECTIIEQSGKPDKKVYNITEQGIGILKEWIKNKVDGEETNNEIMLKVYCIHILDRNSAMEFLAEIEERFCKKLDKRIKSFEKLKERLKDESVTTNSLKFGAYLLNEKVINDSRAEIIWCRWIKELYNKNDNINIFKENFQGILNNKMLREL</sequence>
<keyword evidence="4" id="KW-1185">Reference proteome</keyword>
<dbReference type="SUPFAM" id="SSF46785">
    <property type="entry name" value="Winged helix' DNA-binding domain"/>
    <property type="match status" value="1"/>
</dbReference>
<name>M1MFR7_9CLOT</name>
<dbReference type="KEGG" id="csr:Cspa_c14430"/>
<organism evidence="3 4">
    <name type="scientific">Clostridium saccharoperbutylacetonicum N1-4(HMT)</name>
    <dbReference type="NCBI Taxonomy" id="931276"/>
    <lineage>
        <taxon>Bacteria</taxon>
        <taxon>Bacillati</taxon>
        <taxon>Bacillota</taxon>
        <taxon>Clostridia</taxon>
        <taxon>Eubacteriales</taxon>
        <taxon>Clostridiaceae</taxon>
        <taxon>Clostridium</taxon>
    </lineage>
</organism>
<dbReference type="OrthoDB" id="8595425at2"/>